<dbReference type="Ensembl" id="ENSSMRT00000008046.1">
    <property type="protein sequence ID" value="ENSSMRP00000006862.1"/>
    <property type="gene ID" value="ENSSMRG00000005560.1"/>
</dbReference>
<evidence type="ECO:0000256" key="2">
    <source>
        <dbReference type="ARBA" id="ARBA00022475"/>
    </source>
</evidence>
<feature type="domain" description="G-protein coupled receptors family 1 profile" evidence="14">
    <location>
        <begin position="61"/>
        <end position="302"/>
    </location>
</feature>
<dbReference type="InterPro" id="IPR000276">
    <property type="entry name" value="GPCR_Rhodpsn"/>
</dbReference>
<dbReference type="GO" id="GO:0004930">
    <property type="term" value="F:G protein-coupled receptor activity"/>
    <property type="evidence" value="ECO:0007669"/>
    <property type="project" value="UniProtKB-KW"/>
</dbReference>
<evidence type="ECO:0000256" key="11">
    <source>
        <dbReference type="ARBA" id="ARBA00025736"/>
    </source>
</evidence>
<keyword evidence="3" id="KW-0597">Phosphoprotein</keyword>
<feature type="compositionally biased region" description="Polar residues" evidence="12">
    <location>
        <begin position="345"/>
        <end position="361"/>
    </location>
</feature>
<protein>
    <recommendedName>
        <fullName evidence="14">G-protein coupled receptors family 1 profile domain-containing protein</fullName>
    </recommendedName>
</protein>
<feature type="transmembrane region" description="Helical" evidence="13">
    <location>
        <begin position="80"/>
        <end position="101"/>
    </location>
</feature>
<keyword evidence="7 13" id="KW-0472">Membrane</keyword>
<evidence type="ECO:0000313" key="15">
    <source>
        <dbReference type="Ensembl" id="ENSSMRP00000006862.1"/>
    </source>
</evidence>
<evidence type="ECO:0000313" key="16">
    <source>
        <dbReference type="Proteomes" id="UP000694421"/>
    </source>
</evidence>
<reference evidence="15" key="1">
    <citation type="submission" date="2025-08" db="UniProtKB">
        <authorList>
            <consortium name="Ensembl"/>
        </authorList>
    </citation>
    <scope>IDENTIFICATION</scope>
</reference>
<keyword evidence="16" id="KW-1185">Reference proteome</keyword>
<evidence type="ECO:0000256" key="4">
    <source>
        <dbReference type="ARBA" id="ARBA00022692"/>
    </source>
</evidence>
<evidence type="ECO:0000256" key="10">
    <source>
        <dbReference type="ARBA" id="ARBA00023224"/>
    </source>
</evidence>
<dbReference type="Gene3D" id="1.20.1070.10">
    <property type="entry name" value="Rhodopsin 7-helix transmembrane proteins"/>
    <property type="match status" value="1"/>
</dbReference>
<comment type="similarity">
    <text evidence="11">Belongs to the chemokine-like receptor (CMKLR) family.</text>
</comment>
<dbReference type="PANTHER" id="PTHR24225">
    <property type="entry name" value="CHEMOTACTIC RECEPTOR"/>
    <property type="match status" value="1"/>
</dbReference>
<keyword evidence="5 13" id="KW-1133">Transmembrane helix</keyword>
<dbReference type="GO" id="GO:0007200">
    <property type="term" value="P:phospholipase C-activating G protein-coupled receptor signaling pathway"/>
    <property type="evidence" value="ECO:0007669"/>
    <property type="project" value="TreeGrafter"/>
</dbReference>
<evidence type="ECO:0000256" key="8">
    <source>
        <dbReference type="ARBA" id="ARBA00023157"/>
    </source>
</evidence>
<evidence type="ECO:0000259" key="14">
    <source>
        <dbReference type="PROSITE" id="PS50262"/>
    </source>
</evidence>
<feature type="region of interest" description="Disordered" evidence="12">
    <location>
        <begin position="341"/>
        <end position="361"/>
    </location>
</feature>
<dbReference type="GO" id="GO:0006954">
    <property type="term" value="P:inflammatory response"/>
    <property type="evidence" value="ECO:0007669"/>
    <property type="project" value="TreeGrafter"/>
</dbReference>
<feature type="transmembrane region" description="Helical" evidence="13">
    <location>
        <begin position="246"/>
        <end position="264"/>
    </location>
</feature>
<dbReference type="InterPro" id="IPR000826">
    <property type="entry name" value="Formyl_rcpt-rel"/>
</dbReference>
<dbReference type="GeneTree" id="ENSGT01020000230438"/>
<dbReference type="OMA" id="TDEMDGQ"/>
<evidence type="ECO:0000256" key="6">
    <source>
        <dbReference type="ARBA" id="ARBA00023040"/>
    </source>
</evidence>
<dbReference type="AlphaFoldDB" id="A0A8D0BE22"/>
<dbReference type="GO" id="GO:0005886">
    <property type="term" value="C:plasma membrane"/>
    <property type="evidence" value="ECO:0007669"/>
    <property type="project" value="UniProtKB-SubCell"/>
</dbReference>
<dbReference type="InterPro" id="IPR017452">
    <property type="entry name" value="GPCR_Rhodpsn_7TM"/>
</dbReference>
<reference evidence="15" key="2">
    <citation type="submission" date="2025-09" db="UniProtKB">
        <authorList>
            <consortium name="Ensembl"/>
        </authorList>
    </citation>
    <scope>IDENTIFICATION</scope>
</reference>
<evidence type="ECO:0000256" key="12">
    <source>
        <dbReference type="SAM" id="MobiDB-lite"/>
    </source>
</evidence>
<keyword evidence="8" id="KW-1015">Disulfide bond</keyword>
<evidence type="ECO:0000256" key="7">
    <source>
        <dbReference type="ARBA" id="ARBA00023136"/>
    </source>
</evidence>
<evidence type="ECO:0000256" key="5">
    <source>
        <dbReference type="ARBA" id="ARBA00022989"/>
    </source>
</evidence>
<keyword evidence="9" id="KW-0675">Receptor</keyword>
<dbReference type="GO" id="GO:0006935">
    <property type="term" value="P:chemotaxis"/>
    <property type="evidence" value="ECO:0007669"/>
    <property type="project" value="InterPro"/>
</dbReference>
<keyword evidence="10" id="KW-0807">Transducer</keyword>
<comment type="subcellular location">
    <subcellularLocation>
        <location evidence="1">Cell membrane</location>
        <topology evidence="1">Multi-pass membrane protein</topology>
    </subcellularLocation>
</comment>
<evidence type="ECO:0000256" key="9">
    <source>
        <dbReference type="ARBA" id="ARBA00023170"/>
    </source>
</evidence>
<dbReference type="PRINTS" id="PR00237">
    <property type="entry name" value="GPCRRHODOPSN"/>
</dbReference>
<dbReference type="PROSITE" id="PS50262">
    <property type="entry name" value="G_PROTEIN_RECEP_F1_2"/>
    <property type="match status" value="1"/>
</dbReference>
<feature type="transmembrane region" description="Helical" evidence="13">
    <location>
        <begin position="121"/>
        <end position="139"/>
    </location>
</feature>
<keyword evidence="4 13" id="KW-0812">Transmembrane</keyword>
<feature type="transmembrane region" description="Helical" evidence="13">
    <location>
        <begin position="284"/>
        <end position="305"/>
    </location>
</feature>
<proteinExistence type="inferred from homology"/>
<dbReference type="InterPro" id="IPR002234">
    <property type="entry name" value="Anphylx_rcpt_C3a/C5a1-2"/>
</dbReference>
<name>A0A8D0BE22_SALMN</name>
<feature type="transmembrane region" description="Helical" evidence="13">
    <location>
        <begin position="45"/>
        <end position="68"/>
    </location>
</feature>
<accession>A0A8D0BE22</accession>
<organism evidence="15 16">
    <name type="scientific">Salvator merianae</name>
    <name type="common">Argentine black and white tegu</name>
    <name type="synonym">Tupinambis merianae</name>
    <dbReference type="NCBI Taxonomy" id="96440"/>
    <lineage>
        <taxon>Eukaryota</taxon>
        <taxon>Metazoa</taxon>
        <taxon>Chordata</taxon>
        <taxon>Craniata</taxon>
        <taxon>Vertebrata</taxon>
        <taxon>Euteleostomi</taxon>
        <taxon>Lepidosauria</taxon>
        <taxon>Squamata</taxon>
        <taxon>Bifurcata</taxon>
        <taxon>Unidentata</taxon>
        <taxon>Episquamata</taxon>
        <taxon>Laterata</taxon>
        <taxon>Teiioidea</taxon>
        <taxon>Teiidae</taxon>
        <taxon>Salvator</taxon>
    </lineage>
</organism>
<dbReference type="SUPFAM" id="SSF81321">
    <property type="entry name" value="Family A G protein-coupled receptor-like"/>
    <property type="match status" value="1"/>
</dbReference>
<dbReference type="PANTHER" id="PTHR24225:SF48">
    <property type="entry name" value="C3A ANAPHYLATOXIN CHEMOTACTIC RECEPTOR-RELATED"/>
    <property type="match status" value="1"/>
</dbReference>
<evidence type="ECO:0000256" key="13">
    <source>
        <dbReference type="SAM" id="Phobius"/>
    </source>
</evidence>
<dbReference type="Proteomes" id="UP000694421">
    <property type="component" value="Unplaced"/>
</dbReference>
<sequence length="361" mass="40947">IPIRSSYTPDQGFNMEANSTALESTNLSLLLPSNSKTDVSRAMDIVRACIYSAVLILGSLGNGMVIWITACQTSRTVNCVWFFHLAVADFLFSMSRILPFLRYAFFEDWPFGSFLCRANTFIKYLNMFCSVFLLATISVDRAALVTYPIWTKNHRAPRLAWFAALGVWFMAVATSLPFYFYRNVIRKDNKTKCYLVTEGRDSIKLTLCFLRLFCGFLAPFAIIIICYGIITIVLRSRQATLRSNKPFKVILAIVVTFFLCWAPYHFFVLLECAKVNMQFLSVGLPLASCLAYLNSCANPILYFFIGLDYHKKLGHLNLVAAFRRALLEDSAYSLTKSNKERRQEISSTNELDSSTAAEQVL</sequence>
<evidence type="ECO:0000256" key="1">
    <source>
        <dbReference type="ARBA" id="ARBA00004651"/>
    </source>
</evidence>
<dbReference type="GO" id="GO:0004875">
    <property type="term" value="F:complement receptor activity"/>
    <property type="evidence" value="ECO:0007669"/>
    <property type="project" value="InterPro"/>
</dbReference>
<feature type="transmembrane region" description="Helical" evidence="13">
    <location>
        <begin position="159"/>
        <end position="181"/>
    </location>
</feature>
<dbReference type="Pfam" id="PF00001">
    <property type="entry name" value="7tm_1"/>
    <property type="match status" value="1"/>
</dbReference>
<dbReference type="GO" id="GO:0007204">
    <property type="term" value="P:positive regulation of cytosolic calcium ion concentration"/>
    <property type="evidence" value="ECO:0007669"/>
    <property type="project" value="TreeGrafter"/>
</dbReference>
<feature type="transmembrane region" description="Helical" evidence="13">
    <location>
        <begin position="209"/>
        <end position="234"/>
    </location>
</feature>
<dbReference type="PRINTS" id="PR00426">
    <property type="entry name" value="C5ANPHYLTXNR"/>
</dbReference>
<evidence type="ECO:0000256" key="3">
    <source>
        <dbReference type="ARBA" id="ARBA00022553"/>
    </source>
</evidence>
<keyword evidence="2" id="KW-1003">Cell membrane</keyword>
<dbReference type="FunFam" id="1.20.1070.10:FF:000034">
    <property type="entry name" value="G-protein coupled receptor 1"/>
    <property type="match status" value="1"/>
</dbReference>
<keyword evidence="6" id="KW-0297">G-protein coupled receptor</keyword>